<gene>
    <name evidence="1" type="ORF">ACIBG2_23620</name>
</gene>
<protein>
    <submittedName>
        <fullName evidence="1">Type II toxin-antitoxin system VapB family antitoxin</fullName>
    </submittedName>
</protein>
<evidence type="ECO:0000313" key="1">
    <source>
        <dbReference type="EMBL" id="MFI6500388.1"/>
    </source>
</evidence>
<dbReference type="InterPro" id="IPR019239">
    <property type="entry name" value="VapB_antitoxin"/>
</dbReference>
<dbReference type="Pfam" id="PF09957">
    <property type="entry name" value="VapB_antitoxin"/>
    <property type="match status" value="1"/>
</dbReference>
<dbReference type="Proteomes" id="UP001612741">
    <property type="component" value="Unassembled WGS sequence"/>
</dbReference>
<dbReference type="RefSeq" id="WP_397084260.1">
    <property type="nucleotide sequence ID" value="NZ_JBITGY010000006.1"/>
</dbReference>
<organism evidence="1 2">
    <name type="scientific">Nonomuraea typhae</name>
    <dbReference type="NCBI Taxonomy" id="2603600"/>
    <lineage>
        <taxon>Bacteria</taxon>
        <taxon>Bacillati</taxon>
        <taxon>Actinomycetota</taxon>
        <taxon>Actinomycetes</taxon>
        <taxon>Streptosporangiales</taxon>
        <taxon>Streptosporangiaceae</taxon>
        <taxon>Nonomuraea</taxon>
    </lineage>
</organism>
<comment type="caution">
    <text evidence="1">The sequence shown here is derived from an EMBL/GenBank/DDBJ whole genome shotgun (WGS) entry which is preliminary data.</text>
</comment>
<accession>A0ABW7YYT3</accession>
<keyword evidence="2" id="KW-1185">Reference proteome</keyword>
<proteinExistence type="predicted"/>
<name>A0ABW7YYT3_9ACTN</name>
<dbReference type="EMBL" id="JBITGY010000006">
    <property type="protein sequence ID" value="MFI6500388.1"/>
    <property type="molecule type" value="Genomic_DNA"/>
</dbReference>
<evidence type="ECO:0000313" key="2">
    <source>
        <dbReference type="Proteomes" id="UP001612741"/>
    </source>
</evidence>
<sequence length="73" mass="7889">MAKTVIDLDDDALALAAEELGTSTKRDTVNAALRAIANRRAAKKALALLGELTIDLSEDPWQVQHKTYPGDKV</sequence>
<reference evidence="1 2" key="1">
    <citation type="submission" date="2024-10" db="EMBL/GenBank/DDBJ databases">
        <title>The Natural Products Discovery Center: Release of the First 8490 Sequenced Strains for Exploring Actinobacteria Biosynthetic Diversity.</title>
        <authorList>
            <person name="Kalkreuter E."/>
            <person name="Kautsar S.A."/>
            <person name="Yang D."/>
            <person name="Bader C.D."/>
            <person name="Teijaro C.N."/>
            <person name="Fluegel L."/>
            <person name="Davis C.M."/>
            <person name="Simpson J.R."/>
            <person name="Lauterbach L."/>
            <person name="Steele A.D."/>
            <person name="Gui C."/>
            <person name="Meng S."/>
            <person name="Li G."/>
            <person name="Viehrig K."/>
            <person name="Ye F."/>
            <person name="Su P."/>
            <person name="Kiefer A.F."/>
            <person name="Nichols A."/>
            <person name="Cepeda A.J."/>
            <person name="Yan W."/>
            <person name="Fan B."/>
            <person name="Jiang Y."/>
            <person name="Adhikari A."/>
            <person name="Zheng C.-J."/>
            <person name="Schuster L."/>
            <person name="Cowan T.M."/>
            <person name="Smanski M.J."/>
            <person name="Chevrette M.G."/>
            <person name="De Carvalho L.P.S."/>
            <person name="Shen B."/>
        </authorList>
    </citation>
    <scope>NUCLEOTIDE SEQUENCE [LARGE SCALE GENOMIC DNA]</scope>
    <source>
        <strain evidence="1 2">NPDC050545</strain>
    </source>
</reference>